<evidence type="ECO:0008006" key="3">
    <source>
        <dbReference type="Google" id="ProtNLM"/>
    </source>
</evidence>
<dbReference type="STRING" id="634994.GCWU000323_01166"/>
<evidence type="ECO:0000313" key="1">
    <source>
        <dbReference type="EMBL" id="EEX75110.1"/>
    </source>
</evidence>
<dbReference type="eggNOG" id="COG2310">
    <property type="taxonomic scope" value="Bacteria"/>
</dbReference>
<dbReference type="AlphaFoldDB" id="C9MX94"/>
<dbReference type="HOGENOM" id="CLU_383458_0_0_0"/>
<gene>
    <name evidence="1" type="ORF">GCWU000323_01166</name>
</gene>
<comment type="caution">
    <text evidence="1">The sequence shown here is derived from an EMBL/GenBank/DDBJ whole genome shotgun (WGS) entry which is preliminary data.</text>
</comment>
<dbReference type="Proteomes" id="UP000006233">
    <property type="component" value="Unassembled WGS sequence"/>
</dbReference>
<evidence type="ECO:0000313" key="2">
    <source>
        <dbReference type="Proteomes" id="UP000006233"/>
    </source>
</evidence>
<dbReference type="Gene3D" id="2.60.60.30">
    <property type="entry name" value="sav2460 like domains"/>
    <property type="match status" value="1"/>
</dbReference>
<dbReference type="EMBL" id="ACVB02000008">
    <property type="protein sequence ID" value="EEX75110.1"/>
    <property type="molecule type" value="Genomic_DNA"/>
</dbReference>
<dbReference type="RefSeq" id="WP_006804502.1">
    <property type="nucleotide sequence ID" value="NZ_GG700632.1"/>
</dbReference>
<organism evidence="1 2">
    <name type="scientific">Leptotrichia hofstadii F0254</name>
    <dbReference type="NCBI Taxonomy" id="634994"/>
    <lineage>
        <taxon>Bacteria</taxon>
        <taxon>Fusobacteriati</taxon>
        <taxon>Fusobacteriota</taxon>
        <taxon>Fusobacteriia</taxon>
        <taxon>Fusobacteriales</taxon>
        <taxon>Leptotrichiaceae</taxon>
        <taxon>Leptotrichia</taxon>
    </lineage>
</organism>
<sequence length="779" mass="91751">MIKSINNITLRHLNGIYIQKDELKKIDNNRNFFDENRNTLSVSEFATIVKKFQGFGYTFEKDLAYIISRLDREYAILLCEEVLENIKEFKSDKNYTIFYKNFPNEVINMETADIYLNQILHYWFGYLPHEKNENPEKEDLGSEPAELFTLSHLKFAKDQEIETLFVNLLSSNITLSQQYLDDVCFLSDGFSDEELEQYCDNIQMKETLTTLASYTLKHRNFLAGNFNTATDILRLITKISNDKLNENNILNTKHIHFKYFNRTELNLIMEKLDSISNILPDIKRYRKVWHKFFIFYAKKINLKKYKNIRKAVDILFGEFSFETEKGYFNKMSVNIQNLNNDELKIFITKFSKYSGDYVRNVLSLLNNASKTQYEIITNGLKNCMKDVNNRILFQLYDRILNLLEKENLKNIVKKQEISEEKNKNFFKIRNIFRSTINKEENLENKEIENNEIEQENEIIPRIVNSKGTWRKLDETVFLNENLLKFLLETVKNGILENLKLKNPLEKVFIDESYKNITVTTSEKDSNISLKPMTRGSRFSFNNDAEVLRFFVGWKNIKEKRNDIRVDIDLSVICFDENFKFLKTVAYYNQVEPNFVFSGDITNAPNGALEFIDVYNLEKLKNSDTRYVLMEIRSYNGFSFEEIGSVYAGVLELTKKEAMSDKNLYSSAVTQGFQILSNTRTTNTILIDFEKNEYIWIDMNMPVSENFSSNNYLNQTDIAHLEDVLKYFVNKKYVTMYELLQLNAIARGTQVFEKENANIIFDKLDNDNPLPLNDILANYF</sequence>
<protein>
    <recommendedName>
        <fullName evidence="3">TerD domain-containing protein</fullName>
    </recommendedName>
</protein>
<accession>C9MX94</accession>
<reference evidence="1 2" key="1">
    <citation type="submission" date="2009-09" db="EMBL/GenBank/DDBJ databases">
        <authorList>
            <person name="Weinstock G."/>
            <person name="Sodergren E."/>
            <person name="Clifton S."/>
            <person name="Fulton L."/>
            <person name="Fulton B."/>
            <person name="Courtney L."/>
            <person name="Fronick C."/>
            <person name="Harrison M."/>
            <person name="Strong C."/>
            <person name="Farmer C."/>
            <person name="Delahaunty K."/>
            <person name="Markovic C."/>
            <person name="Hall O."/>
            <person name="Minx P."/>
            <person name="Tomlinson C."/>
            <person name="Mitreva M."/>
            <person name="Nelson J."/>
            <person name="Hou S."/>
            <person name="Wollam A."/>
            <person name="Pepin K.H."/>
            <person name="Johnson M."/>
            <person name="Bhonagiri V."/>
            <person name="Nash W.E."/>
            <person name="Warren W."/>
            <person name="Chinwalla A."/>
            <person name="Mardis E.R."/>
            <person name="Wilson R.K."/>
        </authorList>
    </citation>
    <scope>NUCLEOTIDE SEQUENCE [LARGE SCALE GENOMIC DNA]</scope>
    <source>
        <strain evidence="1 2">F0254</strain>
    </source>
</reference>
<name>C9MX94_9FUSO</name>
<proteinExistence type="predicted"/>